<reference evidence="4" key="2">
    <citation type="submission" date="2010-05" db="EMBL/GenBank/DDBJ databases">
        <title>The genome sequence of Magnaporthe poae strain ATCC 64411.</title>
        <authorList>
            <person name="Ma L.-J."/>
            <person name="Dead R."/>
            <person name="Young S."/>
            <person name="Zeng Q."/>
            <person name="Koehrsen M."/>
            <person name="Alvarado L."/>
            <person name="Berlin A."/>
            <person name="Chapman S.B."/>
            <person name="Chen Z."/>
            <person name="Freedman E."/>
            <person name="Gellesch M."/>
            <person name="Goldberg J."/>
            <person name="Griggs A."/>
            <person name="Gujja S."/>
            <person name="Heilman E.R."/>
            <person name="Heiman D."/>
            <person name="Hepburn T."/>
            <person name="Howarth C."/>
            <person name="Jen D."/>
            <person name="Larson L."/>
            <person name="Mehta T."/>
            <person name="Neiman D."/>
            <person name="Pearson M."/>
            <person name="Roberts A."/>
            <person name="Saif S."/>
            <person name="Shea T."/>
            <person name="Shenoy N."/>
            <person name="Sisk P."/>
            <person name="Stolte C."/>
            <person name="Sykes S."/>
            <person name="Walk T."/>
            <person name="White J."/>
            <person name="Yandava C."/>
            <person name="Haas B."/>
            <person name="Nusbaum C."/>
            <person name="Birren B."/>
        </authorList>
    </citation>
    <scope>NUCLEOTIDE SEQUENCE [LARGE SCALE GENOMIC DNA]</scope>
    <source>
        <strain evidence="4">ATCC 64411 / 73-15</strain>
    </source>
</reference>
<dbReference type="InterPro" id="IPR051150">
    <property type="entry name" value="SWT21/TCAB1_mRNA_Telomere"/>
</dbReference>
<reference evidence="3" key="4">
    <citation type="journal article" date="2015" name="G3 (Bethesda)">
        <title>Genome sequences of three phytopathogenic species of the Magnaporthaceae family of fungi.</title>
        <authorList>
            <person name="Okagaki L.H."/>
            <person name="Nunes C.C."/>
            <person name="Sailsbery J."/>
            <person name="Clay B."/>
            <person name="Brown D."/>
            <person name="John T."/>
            <person name="Oh Y."/>
            <person name="Young N."/>
            <person name="Fitzgerald M."/>
            <person name="Haas B.J."/>
            <person name="Zeng Q."/>
            <person name="Young S."/>
            <person name="Adiconis X."/>
            <person name="Fan L."/>
            <person name="Levin J.Z."/>
            <person name="Mitchell T.K."/>
            <person name="Okubara P.A."/>
            <person name="Farman M.L."/>
            <person name="Kohn L.M."/>
            <person name="Birren B."/>
            <person name="Ma L.-J."/>
            <person name="Dean R.A."/>
        </authorList>
    </citation>
    <scope>NUCLEOTIDE SEQUENCE</scope>
    <source>
        <strain evidence="3">ATCC 64411 / 73-15</strain>
    </source>
</reference>
<sequence>MEASSPPPPPPKTHPRLNIVASASLEDEQHGRPHRTPSNRSLASPGIRPFFKSLEWSADGTTVIASSCDDRICSYVLPQDLLEPRQAPYNLSPQGVLTLPETTRAIAPCPYYSLGYPSAQTVMVACKDHPIQLFSTFPHGLQDEDLLGHPTVPAASPTPTSLL</sequence>
<dbReference type="EMBL" id="GL876966">
    <property type="protein sequence ID" value="KLU82024.1"/>
    <property type="molecule type" value="Genomic_DNA"/>
</dbReference>
<proteinExistence type="predicted"/>
<dbReference type="VEuPathDB" id="FungiDB:MAPG_01103"/>
<dbReference type="eggNOG" id="KOG2919">
    <property type="taxonomic scope" value="Eukaryota"/>
</dbReference>
<feature type="compositionally biased region" description="Pro residues" evidence="1">
    <location>
        <begin position="1"/>
        <end position="12"/>
    </location>
</feature>
<keyword evidence="4" id="KW-1185">Reference proteome</keyword>
<dbReference type="OrthoDB" id="239865at2759"/>
<evidence type="ECO:0000313" key="4">
    <source>
        <dbReference type="Proteomes" id="UP000011715"/>
    </source>
</evidence>
<dbReference type="EnsemblFungi" id="MAPG_01103T0">
    <property type="protein sequence ID" value="MAPG_01103T0"/>
    <property type="gene ID" value="MAPG_01103"/>
</dbReference>
<dbReference type="AlphaFoldDB" id="A0A0C4DMU0"/>
<evidence type="ECO:0000313" key="2">
    <source>
        <dbReference type="EMBL" id="KLU82024.1"/>
    </source>
</evidence>
<dbReference type="PANTHER" id="PTHR13211:SF0">
    <property type="entry name" value="TELOMERASE CAJAL BODY PROTEIN 1"/>
    <property type="match status" value="1"/>
</dbReference>
<reference evidence="2" key="1">
    <citation type="submission" date="2010-05" db="EMBL/GenBank/DDBJ databases">
        <title>The Genome Sequence of Magnaporthe poae strain ATCC 64411.</title>
        <authorList>
            <consortium name="The Broad Institute Genome Sequencing Platform"/>
            <consortium name="Broad Institute Genome Sequencing Center for Infectious Disease"/>
            <person name="Ma L.-J."/>
            <person name="Dead R."/>
            <person name="Young S."/>
            <person name="Zeng Q."/>
            <person name="Koehrsen M."/>
            <person name="Alvarado L."/>
            <person name="Berlin A."/>
            <person name="Chapman S.B."/>
            <person name="Chen Z."/>
            <person name="Freedman E."/>
            <person name="Gellesch M."/>
            <person name="Goldberg J."/>
            <person name="Griggs A."/>
            <person name="Gujja S."/>
            <person name="Heilman E.R."/>
            <person name="Heiman D."/>
            <person name="Hepburn T."/>
            <person name="Howarth C."/>
            <person name="Jen D."/>
            <person name="Larson L."/>
            <person name="Mehta T."/>
            <person name="Neiman D."/>
            <person name="Pearson M."/>
            <person name="Roberts A."/>
            <person name="Saif S."/>
            <person name="Shea T."/>
            <person name="Shenoy N."/>
            <person name="Sisk P."/>
            <person name="Stolte C."/>
            <person name="Sykes S."/>
            <person name="Walk T."/>
            <person name="White J."/>
            <person name="Yandava C."/>
            <person name="Haas B."/>
            <person name="Nusbaum C."/>
            <person name="Birren B."/>
        </authorList>
    </citation>
    <scope>NUCLEOTIDE SEQUENCE</scope>
    <source>
        <strain evidence="2">ATCC 64411</strain>
    </source>
</reference>
<name>A0A0C4DMU0_MAGP6</name>
<dbReference type="STRING" id="644358.A0A0C4DMU0"/>
<protein>
    <submittedName>
        <fullName evidence="2 3">Uncharacterized protein</fullName>
    </submittedName>
</protein>
<reference evidence="3" key="5">
    <citation type="submission" date="2015-06" db="UniProtKB">
        <authorList>
            <consortium name="EnsemblFungi"/>
        </authorList>
    </citation>
    <scope>IDENTIFICATION</scope>
    <source>
        <strain evidence="3">ATCC 64411</strain>
    </source>
</reference>
<dbReference type="EMBL" id="ADBL01000255">
    <property type="status" value="NOT_ANNOTATED_CDS"/>
    <property type="molecule type" value="Genomic_DNA"/>
</dbReference>
<dbReference type="Proteomes" id="UP000011715">
    <property type="component" value="Unassembled WGS sequence"/>
</dbReference>
<organism evidence="3 4">
    <name type="scientific">Magnaporthiopsis poae (strain ATCC 64411 / 73-15)</name>
    <name type="common">Kentucky bluegrass fungus</name>
    <name type="synonym">Magnaporthe poae</name>
    <dbReference type="NCBI Taxonomy" id="644358"/>
    <lineage>
        <taxon>Eukaryota</taxon>
        <taxon>Fungi</taxon>
        <taxon>Dikarya</taxon>
        <taxon>Ascomycota</taxon>
        <taxon>Pezizomycotina</taxon>
        <taxon>Sordariomycetes</taxon>
        <taxon>Sordariomycetidae</taxon>
        <taxon>Magnaporthales</taxon>
        <taxon>Magnaporthaceae</taxon>
        <taxon>Magnaporthiopsis</taxon>
    </lineage>
</organism>
<evidence type="ECO:0000256" key="1">
    <source>
        <dbReference type="SAM" id="MobiDB-lite"/>
    </source>
</evidence>
<evidence type="ECO:0000313" key="3">
    <source>
        <dbReference type="EnsemblFungi" id="MAPG_01103T0"/>
    </source>
</evidence>
<dbReference type="PANTHER" id="PTHR13211">
    <property type="entry name" value="TELOMERASE CAJAL BODY PROTEIN 1"/>
    <property type="match status" value="1"/>
</dbReference>
<feature type="region of interest" description="Disordered" evidence="1">
    <location>
        <begin position="1"/>
        <end position="44"/>
    </location>
</feature>
<accession>A0A0C4DMU0</accession>
<reference evidence="2" key="3">
    <citation type="submission" date="2011-03" db="EMBL/GenBank/DDBJ databases">
        <title>Annotation of Magnaporthe poae ATCC 64411.</title>
        <authorList>
            <person name="Ma L.-J."/>
            <person name="Dead R."/>
            <person name="Young S.K."/>
            <person name="Zeng Q."/>
            <person name="Gargeya S."/>
            <person name="Fitzgerald M."/>
            <person name="Haas B."/>
            <person name="Abouelleil A."/>
            <person name="Alvarado L."/>
            <person name="Arachchi H.M."/>
            <person name="Berlin A."/>
            <person name="Brown A."/>
            <person name="Chapman S.B."/>
            <person name="Chen Z."/>
            <person name="Dunbar C."/>
            <person name="Freedman E."/>
            <person name="Gearin G."/>
            <person name="Gellesch M."/>
            <person name="Goldberg J."/>
            <person name="Griggs A."/>
            <person name="Gujja S."/>
            <person name="Heiman D."/>
            <person name="Howarth C."/>
            <person name="Larson L."/>
            <person name="Lui A."/>
            <person name="MacDonald P.J.P."/>
            <person name="Mehta T."/>
            <person name="Montmayeur A."/>
            <person name="Murphy C."/>
            <person name="Neiman D."/>
            <person name="Pearson M."/>
            <person name="Priest M."/>
            <person name="Roberts A."/>
            <person name="Saif S."/>
            <person name="Shea T."/>
            <person name="Shenoy N."/>
            <person name="Sisk P."/>
            <person name="Stolte C."/>
            <person name="Sykes S."/>
            <person name="Yandava C."/>
            <person name="Wortman J."/>
            <person name="Nusbaum C."/>
            <person name="Birren B."/>
        </authorList>
    </citation>
    <scope>NUCLEOTIDE SEQUENCE</scope>
    <source>
        <strain evidence="2">ATCC 64411</strain>
    </source>
</reference>
<gene>
    <name evidence="2" type="ORF">MAPG_01103</name>
</gene>